<dbReference type="GO" id="GO:0016746">
    <property type="term" value="F:acyltransferase activity"/>
    <property type="evidence" value="ECO:0007669"/>
    <property type="project" value="UniProtKB-KW"/>
</dbReference>
<comment type="similarity">
    <text evidence="1">Belongs to the transferase hexapeptide repeat family.</text>
</comment>
<keyword evidence="4" id="KW-0012">Acyltransferase</keyword>
<dbReference type="PANTHER" id="PTHR42811">
    <property type="entry name" value="SERINE ACETYLTRANSFERASE"/>
    <property type="match status" value="1"/>
</dbReference>
<evidence type="ECO:0000313" key="5">
    <source>
        <dbReference type="EMBL" id="BDI28730.1"/>
    </source>
</evidence>
<keyword evidence="2" id="KW-0808">Transferase</keyword>
<dbReference type="RefSeq" id="WP_218025705.1">
    <property type="nucleotide sequence ID" value="NZ_AP025739.1"/>
</dbReference>
<dbReference type="InterPro" id="IPR011004">
    <property type="entry name" value="Trimer_LpxA-like_sf"/>
</dbReference>
<organism evidence="5 6">
    <name type="scientific">Capsulimonas corticalis</name>
    <dbReference type="NCBI Taxonomy" id="2219043"/>
    <lineage>
        <taxon>Bacteria</taxon>
        <taxon>Bacillati</taxon>
        <taxon>Armatimonadota</taxon>
        <taxon>Armatimonadia</taxon>
        <taxon>Capsulimonadales</taxon>
        <taxon>Capsulimonadaceae</taxon>
        <taxon>Capsulimonas</taxon>
    </lineage>
</organism>
<evidence type="ECO:0000313" key="6">
    <source>
        <dbReference type="Proteomes" id="UP000287394"/>
    </source>
</evidence>
<dbReference type="Gene3D" id="2.160.10.10">
    <property type="entry name" value="Hexapeptide repeat proteins"/>
    <property type="match status" value="1"/>
</dbReference>
<dbReference type="EMBL" id="AP025739">
    <property type="protein sequence ID" value="BDI28730.1"/>
    <property type="molecule type" value="Genomic_DNA"/>
</dbReference>
<dbReference type="InterPro" id="IPR018357">
    <property type="entry name" value="Hexapep_transf_CS"/>
</dbReference>
<dbReference type="CDD" id="cd03354">
    <property type="entry name" value="LbH_SAT"/>
    <property type="match status" value="1"/>
</dbReference>
<dbReference type="InterPro" id="IPR001451">
    <property type="entry name" value="Hexapep"/>
</dbReference>
<proteinExistence type="inferred from homology"/>
<dbReference type="KEGG" id="ccot:CCAX7_007810"/>
<accession>A0A402D1Q9</accession>
<dbReference type="SUPFAM" id="SSF51161">
    <property type="entry name" value="Trimeric LpxA-like enzymes"/>
    <property type="match status" value="1"/>
</dbReference>
<keyword evidence="6" id="KW-1185">Reference proteome</keyword>
<reference evidence="5 6" key="1">
    <citation type="journal article" date="2019" name="Int. J. Syst. Evol. Microbiol.">
        <title>Capsulimonas corticalis gen. nov., sp. nov., an aerobic capsulated bacterium, of a novel bacterial order, Capsulimonadales ord. nov., of the class Armatimonadia of the phylum Armatimonadetes.</title>
        <authorList>
            <person name="Li J."/>
            <person name="Kudo C."/>
            <person name="Tonouchi A."/>
        </authorList>
    </citation>
    <scope>NUCLEOTIDE SEQUENCE [LARGE SCALE GENOMIC DNA]</scope>
    <source>
        <strain evidence="5 6">AX-7</strain>
    </source>
</reference>
<dbReference type="Proteomes" id="UP000287394">
    <property type="component" value="Chromosome"/>
</dbReference>
<dbReference type="InterPro" id="IPR045304">
    <property type="entry name" value="LbH_SAT"/>
</dbReference>
<keyword evidence="3" id="KW-0677">Repeat</keyword>
<evidence type="ECO:0000256" key="2">
    <source>
        <dbReference type="ARBA" id="ARBA00022679"/>
    </source>
</evidence>
<dbReference type="PROSITE" id="PS00101">
    <property type="entry name" value="HEXAPEP_TRANSFERASES"/>
    <property type="match status" value="1"/>
</dbReference>
<name>A0A402D1Q9_9BACT</name>
<evidence type="ECO:0000256" key="3">
    <source>
        <dbReference type="ARBA" id="ARBA00022737"/>
    </source>
</evidence>
<sequence>MAEETSAVPTMDPMDRPAESAAPVGAVIHPPAISTLSLGQLMVSDVSAWLRIWKPKRSPDQPPTAGEIWHFWWNYCGLRATWIYRVSHAISRKRIPVLPGIFSRMNLVLHGFDMPASVPVGPGMYVPHPVGITVMANRIGENVTLVGAITIGMRHKPIFPTIGNNVFIGVGARVLGNIRIGDGASIGANAVVLTDVPPGATAVGIPAKIKLPQSTAAKSEESGLLENA</sequence>
<dbReference type="AlphaFoldDB" id="A0A402D1Q9"/>
<gene>
    <name evidence="5" type="ORF">CCAX7_007810</name>
</gene>
<evidence type="ECO:0000256" key="1">
    <source>
        <dbReference type="ARBA" id="ARBA00007274"/>
    </source>
</evidence>
<evidence type="ECO:0000256" key="4">
    <source>
        <dbReference type="ARBA" id="ARBA00023315"/>
    </source>
</evidence>
<protein>
    <submittedName>
        <fullName evidence="5">Uncharacterized protein</fullName>
    </submittedName>
</protein>
<dbReference type="Pfam" id="PF00132">
    <property type="entry name" value="Hexapep"/>
    <property type="match status" value="1"/>
</dbReference>